<dbReference type="Proteomes" id="UP001177260">
    <property type="component" value="Unassembled WGS sequence"/>
</dbReference>
<organism evidence="1 2">
    <name type="scientific">Aspergillus melleus</name>
    <dbReference type="NCBI Taxonomy" id="138277"/>
    <lineage>
        <taxon>Eukaryota</taxon>
        <taxon>Fungi</taxon>
        <taxon>Dikarya</taxon>
        <taxon>Ascomycota</taxon>
        <taxon>Pezizomycotina</taxon>
        <taxon>Eurotiomycetes</taxon>
        <taxon>Eurotiomycetidae</taxon>
        <taxon>Eurotiales</taxon>
        <taxon>Aspergillaceae</taxon>
        <taxon>Aspergillus</taxon>
        <taxon>Aspergillus subgen. Circumdati</taxon>
    </lineage>
</organism>
<keyword evidence="2" id="KW-1185">Reference proteome</keyword>
<comment type="caution">
    <text evidence="1">The sequence shown here is derived from an EMBL/GenBank/DDBJ whole genome shotgun (WGS) entry which is preliminary data.</text>
</comment>
<name>A0ACC3BB46_9EURO</name>
<sequence>MPPRRSISPLALETCPPSSADLDSDGIVGSDDELDSEARAAQRRRIEKLAGAYLQGQPLFILSASLRGPFDDQQWKNPWRKARRQSAHAEDDNRKTRKGVEGTDSPVIQETNPRKRRQPPNSQEIRQSQASKAPSNHSGSLLRPKKVVSEVNGSSSCPRPLQDLRRERSVTPASIPKAKAKTIETISNSDNSTPIRGTDKSWLKKDRDRLIKFHNFDPPTSPTSKISSRHHGSKRRAVKVVSSPSHLQSPGPERHRTTTPRQNGRSPIGTPDSVSHSAHRLVSAKKSIPSDNREATSHPNVPPNIPTRADQETSFSVLSSSSHLPQFEFRRKKRRSATPKENGNTKTTASIGNREHAGLPPAIEPAEPLNRPDRVPQEEPSTQSSRQNQTEDETHPQESNTLAFDSKTFEDVPVSYPDHAPSTNNQSKDTSEKLPSAQIIQQNPAISGYMTSLHSTAVPKGGTEDDGDTVPDHQFSTQAALLLAQRSFQNDLESQHHESQTPALKRRGSDLSRSISPPSNNITPFYRLSTPDYHTGGSQRFGGNGMAGAHMISTQGMIDAVTPFTFSTDKKEKYRRILTPASAPASKKAKTCSFADTSPTSPRHNEFLFDSRIERVPNSVQSHRIDTQHSALPMTLTGTTPPTVQDAQDGFPAAETFNLSQAIAEAGSWLQQSFEINKEISQCRTTKPGPSPSRERQAGLGVGPIS</sequence>
<accession>A0ACC3BB46</accession>
<gene>
    <name evidence="1" type="ORF">N8T08_000284</name>
</gene>
<reference evidence="1 2" key="1">
    <citation type="journal article" date="2023" name="ACS Omega">
        <title>Identification of the Neoaspergillic Acid Biosynthesis Gene Cluster by Establishing an In Vitro CRISPR-Ribonucleoprotein Genetic System in Aspergillus melleus.</title>
        <authorList>
            <person name="Yuan B."/>
            <person name="Grau M.F."/>
            <person name="Murata R.M."/>
            <person name="Torok T."/>
            <person name="Venkateswaran K."/>
            <person name="Stajich J.E."/>
            <person name="Wang C.C.C."/>
        </authorList>
    </citation>
    <scope>NUCLEOTIDE SEQUENCE [LARGE SCALE GENOMIC DNA]</scope>
    <source>
        <strain evidence="1 2">IMV 1140</strain>
    </source>
</reference>
<proteinExistence type="predicted"/>
<evidence type="ECO:0000313" key="1">
    <source>
        <dbReference type="EMBL" id="KAK1147771.1"/>
    </source>
</evidence>
<protein>
    <submittedName>
        <fullName evidence="1">Uncharacterized protein</fullName>
    </submittedName>
</protein>
<dbReference type="EMBL" id="JAOPJF010000010">
    <property type="protein sequence ID" value="KAK1147771.1"/>
    <property type="molecule type" value="Genomic_DNA"/>
</dbReference>
<evidence type="ECO:0000313" key="2">
    <source>
        <dbReference type="Proteomes" id="UP001177260"/>
    </source>
</evidence>